<organism evidence="1">
    <name type="scientific">Castor canadensis</name>
    <name type="common">American beaver</name>
    <dbReference type="NCBI Taxonomy" id="51338"/>
    <lineage>
        <taxon>Eukaryota</taxon>
        <taxon>Metazoa</taxon>
        <taxon>Chordata</taxon>
        <taxon>Craniata</taxon>
        <taxon>Vertebrata</taxon>
        <taxon>Euteleostomi</taxon>
        <taxon>Mammalia</taxon>
        <taxon>Eutheria</taxon>
        <taxon>Euarchontoglires</taxon>
        <taxon>Glires</taxon>
        <taxon>Rodentia</taxon>
        <taxon>Castorimorpha</taxon>
        <taxon>Castoridae</taxon>
        <taxon>Castor</taxon>
    </lineage>
</organism>
<dbReference type="InterPro" id="IPR000308">
    <property type="entry name" value="14-3-3"/>
</dbReference>
<reference evidence="1" key="1">
    <citation type="submission" date="2023-09" db="UniProtKB">
        <authorList>
            <consortium name="Ensembl"/>
        </authorList>
    </citation>
    <scope>IDENTIFICATION</scope>
</reference>
<name>A0A8C0WQS3_CASCN</name>
<proteinExistence type="predicted"/>
<evidence type="ECO:0008006" key="2">
    <source>
        <dbReference type="Google" id="ProtNLM"/>
    </source>
</evidence>
<accession>A0A8C0WQS3</accession>
<protein>
    <recommendedName>
        <fullName evidence="2">14-3-3 domain-containing protein</fullName>
    </recommendedName>
</protein>
<dbReference type="Gene3D" id="1.20.190.20">
    <property type="entry name" value="14-3-3 domain"/>
    <property type="match status" value="1"/>
</dbReference>
<dbReference type="InterPro" id="IPR036815">
    <property type="entry name" value="14-3-3_dom_sf"/>
</dbReference>
<dbReference type="SUPFAM" id="SSF48445">
    <property type="entry name" value="14-3-3 protein"/>
    <property type="match status" value="1"/>
</dbReference>
<dbReference type="PANTHER" id="PTHR18860">
    <property type="entry name" value="14-3-3 PROTEIN"/>
    <property type="match status" value="1"/>
</dbReference>
<sequence length="87" mass="10068">EAEEEDHEFEAKLGICRSSWRVFSSIKQKMEHAKKKQKMSKVLCLKMKIGCFLYLAEIAAGNDEKGIVDQSQQAYQEVFYISNKEMS</sequence>
<dbReference type="AlphaFoldDB" id="A0A8C0WQS3"/>
<dbReference type="Ensembl" id="ENSCCNT00000019129.1">
    <property type="protein sequence ID" value="ENSCCNP00000014609.1"/>
    <property type="gene ID" value="ENSCCNG00000015074.1"/>
</dbReference>
<evidence type="ECO:0000313" key="1">
    <source>
        <dbReference type="Ensembl" id="ENSCCNP00000014609.1"/>
    </source>
</evidence>